<reference evidence="2 3" key="1">
    <citation type="submission" date="2016-07" db="EMBL/GenBank/DDBJ databases">
        <title>Draft genome of the white-rot fungus Obba rivulosa 3A-2.</title>
        <authorList>
            <consortium name="DOE Joint Genome Institute"/>
            <person name="Miettinen O."/>
            <person name="Riley R."/>
            <person name="Acob R."/>
            <person name="Barry K."/>
            <person name="Cullen D."/>
            <person name="De Vries R."/>
            <person name="Hainaut M."/>
            <person name="Hatakka A."/>
            <person name="Henrissat B."/>
            <person name="Hilden K."/>
            <person name="Kuo R."/>
            <person name="Labutti K."/>
            <person name="Lipzen A."/>
            <person name="Makela M.R."/>
            <person name="Sandor L."/>
            <person name="Spatafora J.W."/>
            <person name="Grigoriev I.V."/>
            <person name="Hibbett D.S."/>
        </authorList>
    </citation>
    <scope>NUCLEOTIDE SEQUENCE [LARGE SCALE GENOMIC DNA]</scope>
    <source>
        <strain evidence="2 3">3A-2</strain>
    </source>
</reference>
<accession>A0A8E2AWB5</accession>
<proteinExistence type="predicted"/>
<sequence>MLASEDALKSAISLLRRIRNSRQPVNRLPAEVLANIFHYLAYPDFNELNDYRPPDAGSYHKSIVPVIHTCHRWRSIALATPSLWTTL</sequence>
<dbReference type="AlphaFoldDB" id="A0A8E2AWB5"/>
<dbReference type="Proteomes" id="UP000250043">
    <property type="component" value="Unassembled WGS sequence"/>
</dbReference>
<organism evidence="2 3">
    <name type="scientific">Obba rivulosa</name>
    <dbReference type="NCBI Taxonomy" id="1052685"/>
    <lineage>
        <taxon>Eukaryota</taxon>
        <taxon>Fungi</taxon>
        <taxon>Dikarya</taxon>
        <taxon>Basidiomycota</taxon>
        <taxon>Agaricomycotina</taxon>
        <taxon>Agaricomycetes</taxon>
        <taxon>Polyporales</taxon>
        <taxon>Gelatoporiaceae</taxon>
        <taxon>Obba</taxon>
    </lineage>
</organism>
<evidence type="ECO:0000313" key="2">
    <source>
        <dbReference type="EMBL" id="OCH92223.1"/>
    </source>
</evidence>
<name>A0A8E2AWB5_9APHY</name>
<keyword evidence="3" id="KW-1185">Reference proteome</keyword>
<gene>
    <name evidence="2" type="ORF">OBBRIDRAFT_727220</name>
</gene>
<dbReference type="Gene3D" id="1.20.1280.50">
    <property type="match status" value="1"/>
</dbReference>
<dbReference type="EMBL" id="KV722372">
    <property type="protein sequence ID" value="OCH92223.1"/>
    <property type="molecule type" value="Genomic_DNA"/>
</dbReference>
<evidence type="ECO:0000259" key="1">
    <source>
        <dbReference type="Pfam" id="PF12937"/>
    </source>
</evidence>
<dbReference type="InterPro" id="IPR001810">
    <property type="entry name" value="F-box_dom"/>
</dbReference>
<dbReference type="Pfam" id="PF12937">
    <property type="entry name" value="F-box-like"/>
    <property type="match status" value="1"/>
</dbReference>
<feature type="domain" description="F-box" evidence="1">
    <location>
        <begin position="26"/>
        <end position="87"/>
    </location>
</feature>
<feature type="non-terminal residue" evidence="2">
    <location>
        <position position="87"/>
    </location>
</feature>
<protein>
    <recommendedName>
        <fullName evidence="1">F-box domain-containing protein</fullName>
    </recommendedName>
</protein>
<evidence type="ECO:0000313" key="3">
    <source>
        <dbReference type="Proteomes" id="UP000250043"/>
    </source>
</evidence>
<dbReference type="OrthoDB" id="3181669at2759"/>